<protein>
    <submittedName>
        <fullName evidence="1">Uncharacterized protein</fullName>
    </submittedName>
</protein>
<keyword evidence="2" id="KW-1185">Reference proteome</keyword>
<name>A0A1G6HLN5_9BACI</name>
<organism evidence="1 2">
    <name type="scientific">Shouchella lonarensis</name>
    <dbReference type="NCBI Taxonomy" id="1464122"/>
    <lineage>
        <taxon>Bacteria</taxon>
        <taxon>Bacillati</taxon>
        <taxon>Bacillota</taxon>
        <taxon>Bacilli</taxon>
        <taxon>Bacillales</taxon>
        <taxon>Bacillaceae</taxon>
        <taxon>Shouchella</taxon>
    </lineage>
</organism>
<accession>A0A1G6HLN5</accession>
<proteinExistence type="predicted"/>
<evidence type="ECO:0000313" key="1">
    <source>
        <dbReference type="EMBL" id="SDB95028.1"/>
    </source>
</evidence>
<dbReference type="AlphaFoldDB" id="A0A1G6HLN5"/>
<gene>
    <name evidence="1" type="ORF">SAMN05421737_10459</name>
</gene>
<reference evidence="2" key="1">
    <citation type="submission" date="2016-09" db="EMBL/GenBank/DDBJ databases">
        <authorList>
            <person name="Varghese N."/>
            <person name="Submissions S."/>
        </authorList>
    </citation>
    <scope>NUCLEOTIDE SEQUENCE [LARGE SCALE GENOMIC DNA]</scope>
    <source>
        <strain evidence="2">25nlg</strain>
    </source>
</reference>
<evidence type="ECO:0000313" key="2">
    <source>
        <dbReference type="Proteomes" id="UP000242662"/>
    </source>
</evidence>
<dbReference type="EMBL" id="FMYM01000004">
    <property type="protein sequence ID" value="SDB95028.1"/>
    <property type="molecule type" value="Genomic_DNA"/>
</dbReference>
<dbReference type="Proteomes" id="UP000242662">
    <property type="component" value="Unassembled WGS sequence"/>
</dbReference>
<sequence>MEVWRLFPGTKGTEYEVVTYEDTTLETKKN</sequence>